<name>G0QPN4_ICHMU</name>
<dbReference type="OMA" id="NKENCND"/>
<proteinExistence type="predicted"/>
<accession>G0QPN4</accession>
<dbReference type="AlphaFoldDB" id="G0QPN4"/>
<dbReference type="eggNOG" id="ENOG502SHF2">
    <property type="taxonomic scope" value="Eukaryota"/>
</dbReference>
<evidence type="ECO:0000313" key="1">
    <source>
        <dbReference type="EMBL" id="EGR32834.1"/>
    </source>
</evidence>
<dbReference type="OrthoDB" id="299411at2759"/>
<dbReference type="InParanoid" id="G0QPN4"/>
<dbReference type="RefSeq" id="XP_004036820.1">
    <property type="nucleotide sequence ID" value="XM_004036772.1"/>
</dbReference>
<gene>
    <name evidence="1" type="ORF">IMG5_069760</name>
</gene>
<dbReference type="EMBL" id="GL983570">
    <property type="protein sequence ID" value="EGR32834.1"/>
    <property type="molecule type" value="Genomic_DNA"/>
</dbReference>
<reference evidence="1 2" key="1">
    <citation type="submission" date="2011-07" db="EMBL/GenBank/DDBJ databases">
        <authorList>
            <person name="Coyne R."/>
            <person name="Brami D."/>
            <person name="Johnson J."/>
            <person name="Hostetler J."/>
            <person name="Hannick L."/>
            <person name="Clark T."/>
            <person name="Cassidy-Hanley D."/>
            <person name="Inman J."/>
        </authorList>
    </citation>
    <scope>NUCLEOTIDE SEQUENCE [LARGE SCALE GENOMIC DNA]</scope>
    <source>
        <strain evidence="1 2">G5</strain>
    </source>
</reference>
<keyword evidence="2" id="KW-1185">Reference proteome</keyword>
<protein>
    <submittedName>
        <fullName evidence="1">Uncharacterized protein</fullName>
    </submittedName>
</protein>
<dbReference type="Proteomes" id="UP000008983">
    <property type="component" value="Unassembled WGS sequence"/>
</dbReference>
<sequence length="392" mass="46570">MNDEAVQLLNCENNKQALIMFKQVEKMLEFAASCGKEIDRNLIIVALYNRACTYQSLWILDKCSQYLDGVIYNLKVSLEEDSLSLNNIFQNQKEILAYKIKKQTFLVKSYLQYCAILSQQEQYQIKYIYNLKINKKRHEKALETGYQCLDLLKKIFNQSFQFCEKNMQNENTRKKSQNQSYFQEKNLKITEIICFQKLVIQNAYKIISSVQNLLNINDDNKSQNEHFKDTKKTLYFWKNNPENNEKHIRIQLTQIQNQKEDAKRSILGVQNASQWIQNFNIGQIMHMEGIKYEDFCFFFGDIMYEISKKMILEKVIYLSITYFTIATELRLIETEKNNQSEKAENYNLQNSQILHLKAIQISCQHITCKSPYINHLINSYHKHYNQSLEIII</sequence>
<evidence type="ECO:0000313" key="2">
    <source>
        <dbReference type="Proteomes" id="UP000008983"/>
    </source>
</evidence>
<organism evidence="1 2">
    <name type="scientific">Ichthyophthirius multifiliis</name>
    <name type="common">White spot disease agent</name>
    <name type="synonym">Ich</name>
    <dbReference type="NCBI Taxonomy" id="5932"/>
    <lineage>
        <taxon>Eukaryota</taxon>
        <taxon>Sar</taxon>
        <taxon>Alveolata</taxon>
        <taxon>Ciliophora</taxon>
        <taxon>Intramacronucleata</taxon>
        <taxon>Oligohymenophorea</taxon>
        <taxon>Hymenostomatida</taxon>
        <taxon>Ophryoglenina</taxon>
        <taxon>Ichthyophthirius</taxon>
    </lineage>
</organism>
<dbReference type="GeneID" id="14908991"/>